<dbReference type="PANTHER" id="PTHR10334">
    <property type="entry name" value="CYSTEINE-RICH SECRETORY PROTEIN-RELATED"/>
    <property type="match status" value="1"/>
</dbReference>
<protein>
    <submittedName>
        <fullName evidence="2">SCP-like protein</fullName>
    </submittedName>
</protein>
<gene>
    <name evidence="2" type="ORF">ANCCEY_07718</name>
</gene>
<proteinExistence type="predicted"/>
<feature type="domain" description="SCP" evidence="1">
    <location>
        <begin position="190"/>
        <end position="337"/>
    </location>
</feature>
<dbReference type="InterPro" id="IPR001283">
    <property type="entry name" value="CRISP-related"/>
</dbReference>
<dbReference type="Gene3D" id="3.40.33.10">
    <property type="entry name" value="CAP"/>
    <property type="match status" value="2"/>
</dbReference>
<evidence type="ECO:0000313" key="3">
    <source>
        <dbReference type="Proteomes" id="UP000054495"/>
    </source>
</evidence>
<reference evidence="2 3" key="1">
    <citation type="submission" date="2013-05" db="EMBL/GenBank/DDBJ databases">
        <title>Draft genome of the parasitic nematode Anyclostoma ceylanicum.</title>
        <authorList>
            <person name="Mitreva M."/>
        </authorList>
    </citation>
    <scope>NUCLEOTIDE SEQUENCE [LARGE SCALE GENOMIC DNA]</scope>
</reference>
<accession>A0A0D6LT30</accession>
<dbReference type="CDD" id="cd05380">
    <property type="entry name" value="CAP_euk"/>
    <property type="match status" value="2"/>
</dbReference>
<evidence type="ECO:0000259" key="1">
    <source>
        <dbReference type="SMART" id="SM00198"/>
    </source>
</evidence>
<dbReference type="EMBL" id="KE125001">
    <property type="protein sequence ID" value="EPB73211.1"/>
    <property type="molecule type" value="Genomic_DNA"/>
</dbReference>
<dbReference type="AlphaFoldDB" id="A0A0D6LT30"/>
<sequence length="367" mass="40762">MGLLDFQCWNFKSTDTLRDQYLKSINNLRKKIVEAAKENKNGTAFPEGTNYYKLNWDCELELKAQEAVDQCKLDATAPAEYSQLIKNVASTCNPTKVLKNSIPDWWNNDVQKTGVDNPPLNKQGLEAFAKLANGKATKIGCAQKNCNEQLYVSCVVNEPAPATGAAIYEVGTACTANDQCTTYLDSKCKNKRDDWEQYRSQLAQGFVKMRNGNARQASKMRRMTYDCPAEASAHSSAAQCRNAAASSANYDENFYAINSNTIEHNTAAREAANTWGLEISTRTMPQGDTERNMYSSSLGIPNFANMVWETHSGVGCAIVRCSTRTNIVCHYSPKSMGDNRQIYKMGPTCRRCHDYPGTRCVDGLCTP</sequence>
<dbReference type="InterPro" id="IPR014044">
    <property type="entry name" value="CAP_dom"/>
</dbReference>
<keyword evidence="3" id="KW-1185">Reference proteome</keyword>
<name>A0A0D6LT30_9BILA</name>
<feature type="domain" description="SCP" evidence="1">
    <location>
        <begin position="16"/>
        <end position="157"/>
    </location>
</feature>
<dbReference type="SMART" id="SM00198">
    <property type="entry name" value="SCP"/>
    <property type="match status" value="2"/>
</dbReference>
<dbReference type="InterPro" id="IPR035940">
    <property type="entry name" value="CAP_sf"/>
</dbReference>
<dbReference type="Pfam" id="PF00188">
    <property type="entry name" value="CAP"/>
    <property type="match status" value="2"/>
</dbReference>
<organism evidence="2 3">
    <name type="scientific">Ancylostoma ceylanicum</name>
    <dbReference type="NCBI Taxonomy" id="53326"/>
    <lineage>
        <taxon>Eukaryota</taxon>
        <taxon>Metazoa</taxon>
        <taxon>Ecdysozoa</taxon>
        <taxon>Nematoda</taxon>
        <taxon>Chromadorea</taxon>
        <taxon>Rhabditida</taxon>
        <taxon>Rhabditina</taxon>
        <taxon>Rhabditomorpha</taxon>
        <taxon>Strongyloidea</taxon>
        <taxon>Ancylostomatidae</taxon>
        <taxon>Ancylostomatinae</taxon>
        <taxon>Ancylostoma</taxon>
    </lineage>
</organism>
<dbReference type="SUPFAM" id="SSF55797">
    <property type="entry name" value="PR-1-like"/>
    <property type="match status" value="2"/>
</dbReference>
<evidence type="ECO:0000313" key="2">
    <source>
        <dbReference type="EMBL" id="EPB73211.1"/>
    </source>
</evidence>
<dbReference type="Proteomes" id="UP000054495">
    <property type="component" value="Unassembled WGS sequence"/>
</dbReference>